<dbReference type="OrthoDB" id="5841748at2759"/>
<dbReference type="GO" id="GO:0006508">
    <property type="term" value="P:proteolysis"/>
    <property type="evidence" value="ECO:0007669"/>
    <property type="project" value="UniProtKB-KW"/>
</dbReference>
<dbReference type="HOGENOM" id="CLU_005688_2_0_1"/>
<proteinExistence type="inferred from homology"/>
<dbReference type="InterPro" id="IPR007484">
    <property type="entry name" value="Peptidase_M28"/>
</dbReference>
<dbReference type="SUPFAM" id="SSF52025">
    <property type="entry name" value="PA domain"/>
    <property type="match status" value="1"/>
</dbReference>
<keyword evidence="3" id="KW-0472">Membrane</keyword>
<reference evidence="5 6" key="1">
    <citation type="journal article" date="2012" name="G3 (Bethesda)">
        <title>Pichia sorbitophila, an interspecies yeast hybrid reveals early steps of genome resolution following polyploidization.</title>
        <authorList>
            <person name="Leh Louis V."/>
            <person name="Despons L."/>
            <person name="Friedrich A."/>
            <person name="Martin T."/>
            <person name="Durrens P."/>
            <person name="Casaregola S."/>
            <person name="Neuveglise C."/>
            <person name="Fairhead C."/>
            <person name="Marck C."/>
            <person name="Cruz J.A."/>
            <person name="Straub M.L."/>
            <person name="Kugler V."/>
            <person name="Sacerdot C."/>
            <person name="Uzunov Z."/>
            <person name="Thierry A."/>
            <person name="Weiss S."/>
            <person name="Bleykasten C."/>
            <person name="De Montigny J."/>
            <person name="Jacques N."/>
            <person name="Jung P."/>
            <person name="Lemaire M."/>
            <person name="Mallet S."/>
            <person name="Morel G."/>
            <person name="Richard G.F."/>
            <person name="Sarkar A."/>
            <person name="Savel G."/>
            <person name="Schacherer J."/>
            <person name="Seret M.L."/>
            <person name="Talla E."/>
            <person name="Samson G."/>
            <person name="Jubin C."/>
            <person name="Poulain J."/>
            <person name="Vacherie B."/>
            <person name="Barbe V."/>
            <person name="Pelletier E."/>
            <person name="Sherman D.J."/>
            <person name="Westhof E."/>
            <person name="Weissenbach J."/>
            <person name="Baret P.V."/>
            <person name="Wincker P."/>
            <person name="Gaillardin C."/>
            <person name="Dujon B."/>
            <person name="Souciet J.L."/>
        </authorList>
    </citation>
    <scope>NUCLEOTIDE SEQUENCE [LARGE SCALE GENOMIC DNA]</scope>
    <source>
        <strain evidence="6">ATCC MYA-4447 / BCRC 22081 / CBS 7064 / NBRC 10061 / NRRL Y-12695</strain>
    </source>
</reference>
<evidence type="ECO:0000313" key="5">
    <source>
        <dbReference type="EMBL" id="CCE73206.1"/>
    </source>
</evidence>
<dbReference type="Proteomes" id="UP000005222">
    <property type="component" value="Chromosome B"/>
</dbReference>
<comment type="similarity">
    <text evidence="1">Belongs to the peptidase M28 family.</text>
</comment>
<dbReference type="STRING" id="559304.G8YTF5"/>
<accession>G8YTF5</accession>
<keyword evidence="3" id="KW-1133">Transmembrane helix</keyword>
<dbReference type="SUPFAM" id="SSF53187">
    <property type="entry name" value="Zn-dependent exopeptidases"/>
    <property type="match status" value="1"/>
</dbReference>
<keyword evidence="1" id="KW-0378">Hydrolase</keyword>
<dbReference type="GO" id="GO:0046872">
    <property type="term" value="F:metal ion binding"/>
    <property type="evidence" value="ECO:0007669"/>
    <property type="project" value="UniProtKB-KW"/>
</dbReference>
<name>G8YTF5_PICSO</name>
<sequence>MSQSREEARRSVGEATSLLSPNEEDANSTYGSMEGNQNNDASEVSSKLDEFQKKVFRFSKRRFWWSCFLGMVCLLIMHLSFLPRTSLRRDLRRLHGMRLTKSDVQFNFLYFTGLGYEGGNRNEEYVNSWLKDLSTKSESAPVNYAGCNNDELVNYVEKVFRDLGFTPTKQVFTNKKLKKPVHSSLRLIDKVSGQIIYDAPMLERGHDTPAFFTFGKSGKIQQEYIYVNEGTIQDYETLKNRGFNVEGKIVIVKVFELPTFEKLRIGERSGAVGALFYLSPLNSDIYSRRAFARDYGGVRNTSDLDNIVTGNIPAAPISYEFLEPILETLGSRDIANFDGWDFYPEEVGQSFVLELSTEFDDKSETKMVNIEGTIKGIFEDGEIIIGVSRDSLTNSNPLSNHAVLFDILRNIQKIRKLGWKPWRTIRFISWDGSHSALSGSTHFLQHFQGKSPILAYVNLDSSVVAGSDFQVDATPYFNQILMETSRYIPLEFSLDKKDTGSDTNENLKSANKIFEKALESSESILTLYDYWKRQDNITIGNLISQNLRNNDAVNFQNAFNTPIINVKFSNNALRDPFFQEGSNYYSYDWFFQRNVDPFFILHGSLIRYIGLLILTLAEQEVIRYDLTSYSLAIEGYYKDFLDKNNHTLNEWYSRPIDEKIIEDTKLFSDLKGRDSDSIITLLKVSRMFSSLLGEVSKSAMVFDAYRKNLELEYTQDFAWYTSIKKLKIYAQLKLTNYKFLRLEKELTLNQNDFEFLDMTCGKTCFNHIIYGVDSLYYREGTQNEKLTAFAYLYSRVQDNDFDGLVKYLAVLYEKMTYYNKRLT</sequence>
<evidence type="ECO:0000256" key="2">
    <source>
        <dbReference type="SAM" id="MobiDB-lite"/>
    </source>
</evidence>
<evidence type="ECO:0000256" key="3">
    <source>
        <dbReference type="SAM" id="Phobius"/>
    </source>
</evidence>
<dbReference type="InParanoid" id="G8YTF5"/>
<dbReference type="Gene3D" id="3.40.630.10">
    <property type="entry name" value="Zn peptidases"/>
    <property type="match status" value="1"/>
</dbReference>
<dbReference type="PANTHER" id="PTHR10404">
    <property type="entry name" value="N-ACETYLATED-ALPHA-LINKED ACIDIC DIPEPTIDASE"/>
    <property type="match status" value="1"/>
</dbReference>
<dbReference type="EC" id="3.4.-.-" evidence="1"/>
<dbReference type="OMA" id="VYPEYNW"/>
<evidence type="ECO:0000259" key="4">
    <source>
        <dbReference type="Pfam" id="PF04389"/>
    </source>
</evidence>
<dbReference type="InterPro" id="IPR046450">
    <property type="entry name" value="PA_dom_sf"/>
</dbReference>
<keyword evidence="1" id="KW-0862">Zinc</keyword>
<dbReference type="PANTHER" id="PTHR10404:SF46">
    <property type="entry name" value="VACUOLAR PROTEIN SORTING-ASSOCIATED PROTEIN 70"/>
    <property type="match status" value="1"/>
</dbReference>
<evidence type="ECO:0000256" key="1">
    <source>
        <dbReference type="RuleBase" id="RU361240"/>
    </source>
</evidence>
<dbReference type="InterPro" id="IPR039373">
    <property type="entry name" value="Peptidase_M28B"/>
</dbReference>
<evidence type="ECO:0000313" key="6">
    <source>
        <dbReference type="Proteomes" id="UP000005222"/>
    </source>
</evidence>
<organism evidence="5 6">
    <name type="scientific">Pichia sorbitophila (strain ATCC MYA-4447 / BCRC 22081 / CBS 7064 / NBRC 10061 / NRRL Y-12695)</name>
    <name type="common">Hybrid yeast</name>
    <dbReference type="NCBI Taxonomy" id="559304"/>
    <lineage>
        <taxon>Eukaryota</taxon>
        <taxon>Fungi</taxon>
        <taxon>Dikarya</taxon>
        <taxon>Ascomycota</taxon>
        <taxon>Saccharomycotina</taxon>
        <taxon>Pichiomycetes</taxon>
        <taxon>Debaryomycetaceae</taxon>
        <taxon>Millerozyma</taxon>
    </lineage>
</organism>
<keyword evidence="6" id="KW-1185">Reference proteome</keyword>
<keyword evidence="3" id="KW-0812">Transmembrane</keyword>
<dbReference type="Gene3D" id="3.50.30.30">
    <property type="match status" value="1"/>
</dbReference>
<keyword evidence="1" id="KW-0645">Protease</keyword>
<feature type="region of interest" description="Disordered" evidence="2">
    <location>
        <begin position="1"/>
        <end position="41"/>
    </location>
</feature>
<dbReference type="EMBL" id="FO082058">
    <property type="protein sequence ID" value="CCE73206.1"/>
    <property type="molecule type" value="Genomic_DNA"/>
</dbReference>
<feature type="compositionally biased region" description="Polar residues" evidence="2">
    <location>
        <begin position="27"/>
        <end position="41"/>
    </location>
</feature>
<gene>
    <name evidence="5" type="primary">Piso0_000233</name>
    <name evidence="5" type="ORF">GNLVRS01_PISO0B04951g</name>
</gene>
<dbReference type="GO" id="GO:0004180">
    <property type="term" value="F:carboxypeptidase activity"/>
    <property type="evidence" value="ECO:0007669"/>
    <property type="project" value="TreeGrafter"/>
</dbReference>
<protein>
    <recommendedName>
        <fullName evidence="1">Peptide hydrolase</fullName>
        <ecNumber evidence="1">3.4.-.-</ecNumber>
    </recommendedName>
</protein>
<feature type="transmembrane region" description="Helical" evidence="3">
    <location>
        <begin position="63"/>
        <end position="82"/>
    </location>
</feature>
<dbReference type="AlphaFoldDB" id="G8YTF5"/>
<feature type="domain" description="Peptidase M28" evidence="4">
    <location>
        <begin position="407"/>
        <end position="490"/>
    </location>
</feature>
<feature type="compositionally biased region" description="Basic and acidic residues" evidence="2">
    <location>
        <begin position="1"/>
        <end position="12"/>
    </location>
</feature>
<keyword evidence="1" id="KW-0479">Metal-binding</keyword>
<dbReference type="Pfam" id="PF04389">
    <property type="entry name" value="Peptidase_M28"/>
    <property type="match status" value="1"/>
</dbReference>
<dbReference type="eggNOG" id="KOG2195">
    <property type="taxonomic scope" value="Eukaryota"/>
</dbReference>